<evidence type="ECO:0000313" key="15">
    <source>
        <dbReference type="EMBL" id="KAF9077341.1"/>
    </source>
</evidence>
<keyword evidence="4 9" id="KW-0479">Metal-binding</keyword>
<keyword evidence="5 11" id="KW-0378">Hydrolase</keyword>
<dbReference type="Gene3D" id="1.25.50.20">
    <property type="match status" value="1"/>
</dbReference>
<evidence type="ECO:0000256" key="11">
    <source>
        <dbReference type="RuleBase" id="RU364040"/>
    </source>
</evidence>
<evidence type="ECO:0000313" key="16">
    <source>
        <dbReference type="Proteomes" id="UP000772434"/>
    </source>
</evidence>
<dbReference type="GO" id="GO:0016020">
    <property type="term" value="C:membrane"/>
    <property type="evidence" value="ECO:0007669"/>
    <property type="project" value="TreeGrafter"/>
</dbReference>
<evidence type="ECO:0000256" key="5">
    <source>
        <dbReference type="ARBA" id="ARBA00022801"/>
    </source>
</evidence>
<evidence type="ECO:0000256" key="8">
    <source>
        <dbReference type="PIRSR" id="PIRSR634016-1"/>
    </source>
</evidence>
<dbReference type="Gene3D" id="1.10.390.10">
    <property type="entry name" value="Neutral Protease Domain 2"/>
    <property type="match status" value="1"/>
</dbReference>
<name>A0A9P5UFJ4_9AGAR</name>
<dbReference type="Pfam" id="PF01433">
    <property type="entry name" value="Peptidase_M1"/>
    <property type="match status" value="1"/>
</dbReference>
<comment type="cofactor">
    <cofactor evidence="9 11">
        <name>Zn(2+)</name>
        <dbReference type="ChEBI" id="CHEBI:29105"/>
    </cofactor>
    <text evidence="9 11">Binds 1 zinc ion per subunit.</text>
</comment>
<protein>
    <recommendedName>
        <fullName evidence="11">Aminopeptidase</fullName>
        <ecNumber evidence="11">3.4.11.-</ecNumber>
    </recommendedName>
</protein>
<dbReference type="GO" id="GO:0008270">
    <property type="term" value="F:zinc ion binding"/>
    <property type="evidence" value="ECO:0007669"/>
    <property type="project" value="UniProtKB-UniRule"/>
</dbReference>
<evidence type="ECO:0000256" key="9">
    <source>
        <dbReference type="PIRSR" id="PIRSR634016-3"/>
    </source>
</evidence>
<dbReference type="SUPFAM" id="SSF55486">
    <property type="entry name" value="Metalloproteases ('zincins'), catalytic domain"/>
    <property type="match status" value="1"/>
</dbReference>
<dbReference type="GO" id="GO:0006508">
    <property type="term" value="P:proteolysis"/>
    <property type="evidence" value="ECO:0007669"/>
    <property type="project" value="UniProtKB-KW"/>
</dbReference>
<dbReference type="GO" id="GO:0042277">
    <property type="term" value="F:peptide binding"/>
    <property type="evidence" value="ECO:0007669"/>
    <property type="project" value="TreeGrafter"/>
</dbReference>
<reference evidence="15" key="1">
    <citation type="submission" date="2020-11" db="EMBL/GenBank/DDBJ databases">
        <authorList>
            <consortium name="DOE Joint Genome Institute"/>
            <person name="Ahrendt S."/>
            <person name="Riley R."/>
            <person name="Andreopoulos W."/>
            <person name="Labutti K."/>
            <person name="Pangilinan J."/>
            <person name="Ruiz-Duenas F.J."/>
            <person name="Barrasa J.M."/>
            <person name="Sanchez-Garcia M."/>
            <person name="Camarero S."/>
            <person name="Miyauchi S."/>
            <person name="Serrano A."/>
            <person name="Linde D."/>
            <person name="Babiker R."/>
            <person name="Drula E."/>
            <person name="Ayuso-Fernandez I."/>
            <person name="Pacheco R."/>
            <person name="Padilla G."/>
            <person name="Ferreira P."/>
            <person name="Barriuso J."/>
            <person name="Kellner H."/>
            <person name="Castanera R."/>
            <person name="Alfaro M."/>
            <person name="Ramirez L."/>
            <person name="Pisabarro A.G."/>
            <person name="Kuo A."/>
            <person name="Tritt A."/>
            <person name="Lipzen A."/>
            <person name="He G."/>
            <person name="Yan M."/>
            <person name="Ng V."/>
            <person name="Cullen D."/>
            <person name="Martin F."/>
            <person name="Rosso M.-N."/>
            <person name="Henrissat B."/>
            <person name="Hibbett D."/>
            <person name="Martinez A.T."/>
            <person name="Grigoriev I.V."/>
        </authorList>
    </citation>
    <scope>NUCLEOTIDE SEQUENCE</scope>
    <source>
        <strain evidence="15">AH 40177</strain>
    </source>
</reference>
<dbReference type="InterPro" id="IPR027268">
    <property type="entry name" value="Peptidase_M4/M1_CTD_sf"/>
</dbReference>
<keyword evidence="16" id="KW-1185">Reference proteome</keyword>
<comment type="caution">
    <text evidence="15">The sequence shown here is derived from an EMBL/GenBank/DDBJ whole genome shotgun (WGS) entry which is preliminary data.</text>
</comment>
<dbReference type="InterPro" id="IPR024571">
    <property type="entry name" value="ERAP1-like_C_dom"/>
</dbReference>
<keyword evidence="7 11" id="KW-0482">Metalloprotease</keyword>
<evidence type="ECO:0000256" key="4">
    <source>
        <dbReference type="ARBA" id="ARBA00022723"/>
    </source>
</evidence>
<feature type="domain" description="ERAP1-like C-terminal" evidence="13">
    <location>
        <begin position="520"/>
        <end position="836"/>
    </location>
</feature>
<dbReference type="EMBL" id="JADNRY010000004">
    <property type="protein sequence ID" value="KAF9077341.1"/>
    <property type="molecule type" value="Genomic_DNA"/>
</dbReference>
<proteinExistence type="inferred from homology"/>
<comment type="similarity">
    <text evidence="1 11">Belongs to the peptidase M1 family.</text>
</comment>
<keyword evidence="6 9" id="KW-0862">Zinc</keyword>
<dbReference type="Pfam" id="PF17900">
    <property type="entry name" value="Peptidase_M1_N"/>
    <property type="match status" value="1"/>
</dbReference>
<dbReference type="PANTHER" id="PTHR11533:SF174">
    <property type="entry name" value="PUROMYCIN-SENSITIVE AMINOPEPTIDASE-RELATED"/>
    <property type="match status" value="1"/>
</dbReference>
<feature type="active site" description="Proton acceptor" evidence="8">
    <location>
        <position position="322"/>
    </location>
</feature>
<feature type="domain" description="Peptidase M1 membrane alanine aminopeptidase" evidence="12">
    <location>
        <begin position="249"/>
        <end position="448"/>
    </location>
</feature>
<gene>
    <name evidence="15" type="ORF">BDP27DRAFT_1312228</name>
</gene>
<dbReference type="InterPro" id="IPR034016">
    <property type="entry name" value="M1_APN-typ"/>
</dbReference>
<evidence type="ECO:0000256" key="1">
    <source>
        <dbReference type="ARBA" id="ARBA00010136"/>
    </source>
</evidence>
<evidence type="ECO:0000256" key="10">
    <source>
        <dbReference type="PIRSR" id="PIRSR634016-4"/>
    </source>
</evidence>
<dbReference type="SUPFAM" id="SSF63737">
    <property type="entry name" value="Leukotriene A4 hydrolase N-terminal domain"/>
    <property type="match status" value="1"/>
</dbReference>
<dbReference type="AlphaFoldDB" id="A0A9P5UFJ4"/>
<dbReference type="Pfam" id="PF11838">
    <property type="entry name" value="ERAP1_C"/>
    <property type="match status" value="1"/>
</dbReference>
<dbReference type="Gene3D" id="2.60.40.1910">
    <property type="match status" value="1"/>
</dbReference>
<dbReference type="InterPro" id="IPR042097">
    <property type="entry name" value="Aminopeptidase_N-like_N_sf"/>
</dbReference>
<dbReference type="GO" id="GO:0070006">
    <property type="term" value="F:metalloaminopeptidase activity"/>
    <property type="evidence" value="ECO:0007669"/>
    <property type="project" value="TreeGrafter"/>
</dbReference>
<dbReference type="GO" id="GO:0043171">
    <property type="term" value="P:peptide catabolic process"/>
    <property type="evidence" value="ECO:0007669"/>
    <property type="project" value="TreeGrafter"/>
</dbReference>
<dbReference type="Proteomes" id="UP000772434">
    <property type="component" value="Unassembled WGS sequence"/>
</dbReference>
<evidence type="ECO:0000259" key="14">
    <source>
        <dbReference type="Pfam" id="PF17900"/>
    </source>
</evidence>
<dbReference type="CDD" id="cd09601">
    <property type="entry name" value="M1_APN-Q_like"/>
    <property type="match status" value="1"/>
</dbReference>
<dbReference type="InterPro" id="IPR001930">
    <property type="entry name" value="Peptidase_M1"/>
</dbReference>
<keyword evidence="3 11" id="KW-0645">Protease</keyword>
<dbReference type="InterPro" id="IPR050344">
    <property type="entry name" value="Peptidase_M1_aminopeptidases"/>
</dbReference>
<dbReference type="OrthoDB" id="10031169at2759"/>
<dbReference type="PANTHER" id="PTHR11533">
    <property type="entry name" value="PROTEASE M1 ZINC METALLOPROTEASE"/>
    <property type="match status" value="1"/>
</dbReference>
<dbReference type="Gene3D" id="2.60.40.1730">
    <property type="entry name" value="tricorn interacting facor f3 domain"/>
    <property type="match status" value="1"/>
</dbReference>
<dbReference type="GO" id="GO:0005737">
    <property type="term" value="C:cytoplasm"/>
    <property type="evidence" value="ECO:0007669"/>
    <property type="project" value="TreeGrafter"/>
</dbReference>
<keyword evidence="2 11" id="KW-0031">Aminopeptidase</keyword>
<feature type="domain" description="Aminopeptidase N-like N-terminal" evidence="14">
    <location>
        <begin position="11"/>
        <end position="209"/>
    </location>
</feature>
<accession>A0A9P5UFJ4</accession>
<feature type="binding site" evidence="9">
    <location>
        <position position="325"/>
    </location>
    <ligand>
        <name>Zn(2+)</name>
        <dbReference type="ChEBI" id="CHEBI:29105"/>
        <note>catalytic</note>
    </ligand>
</feature>
<evidence type="ECO:0000256" key="7">
    <source>
        <dbReference type="ARBA" id="ARBA00023049"/>
    </source>
</evidence>
<evidence type="ECO:0000256" key="2">
    <source>
        <dbReference type="ARBA" id="ARBA00022438"/>
    </source>
</evidence>
<feature type="binding site" evidence="9">
    <location>
        <position position="321"/>
    </location>
    <ligand>
        <name>Zn(2+)</name>
        <dbReference type="ChEBI" id="CHEBI:29105"/>
        <note>catalytic</note>
    </ligand>
</feature>
<dbReference type="FunFam" id="1.10.390.10:FF:000006">
    <property type="entry name" value="Puromycin-sensitive aminopeptidase"/>
    <property type="match status" value="1"/>
</dbReference>
<evidence type="ECO:0000256" key="3">
    <source>
        <dbReference type="ARBA" id="ARBA00022670"/>
    </source>
</evidence>
<dbReference type="GO" id="GO:0005615">
    <property type="term" value="C:extracellular space"/>
    <property type="evidence" value="ECO:0007669"/>
    <property type="project" value="TreeGrafter"/>
</dbReference>
<feature type="binding site" evidence="9">
    <location>
        <position position="344"/>
    </location>
    <ligand>
        <name>Zn(2+)</name>
        <dbReference type="ChEBI" id="CHEBI:29105"/>
        <note>catalytic</note>
    </ligand>
</feature>
<evidence type="ECO:0000256" key="6">
    <source>
        <dbReference type="ARBA" id="ARBA00022833"/>
    </source>
</evidence>
<dbReference type="PRINTS" id="PR00756">
    <property type="entry name" value="ALADIPTASE"/>
</dbReference>
<evidence type="ECO:0000259" key="13">
    <source>
        <dbReference type="Pfam" id="PF11838"/>
    </source>
</evidence>
<organism evidence="15 16">
    <name type="scientific">Rhodocollybia butyracea</name>
    <dbReference type="NCBI Taxonomy" id="206335"/>
    <lineage>
        <taxon>Eukaryota</taxon>
        <taxon>Fungi</taxon>
        <taxon>Dikarya</taxon>
        <taxon>Basidiomycota</taxon>
        <taxon>Agaricomycotina</taxon>
        <taxon>Agaricomycetes</taxon>
        <taxon>Agaricomycetidae</taxon>
        <taxon>Agaricales</taxon>
        <taxon>Marasmiineae</taxon>
        <taxon>Omphalotaceae</taxon>
        <taxon>Rhodocollybia</taxon>
    </lineage>
</organism>
<evidence type="ECO:0000259" key="12">
    <source>
        <dbReference type="Pfam" id="PF01433"/>
    </source>
</evidence>
<dbReference type="EC" id="3.4.11.-" evidence="11"/>
<feature type="site" description="Transition state stabilizer" evidence="10">
    <location>
        <position position="399"/>
    </location>
</feature>
<dbReference type="InterPro" id="IPR014782">
    <property type="entry name" value="Peptidase_M1_dom"/>
</dbReference>
<dbReference type="InterPro" id="IPR045357">
    <property type="entry name" value="Aminopeptidase_N-like_N"/>
</dbReference>
<sequence>MEYRLPTDVSPTHYNLTLLTDLPQHKFRGAVEIDLKVNAETSKIVLNTADLQLSDVSVTIPGGEEAFVPVSHSTDKINQRSTFVFPSTFAPGVSLRLFIMFEGRLGGNLIGYYEGTWEAEGKKNFYTVTQFEPTAARRAFPCWDEPALKATFVMSMISDNNSVNIFNTPAASEEPYTEANDVYDLLKDSSRHEWKITRFETSPLMSTYIVAYANGQFEYIESSFTSPISEKTRPIRVYASPSSIHQAKYALEVTGKVLPVYEELFDIEYPLPKLDTLVVQDLDAYAMENWGLITGRAGVYLLDPNTSNLQQKQAIVSNQVHEIAHMWFGNITTMEWWTYLYLNEELIIPVFPEWKLDSAFIVMHVHEAMMLDKKLSSHPVEVDCPDANKINQIFDSLSYSKAASVLRMLANHVGVEAFLKGVSIYLKAHLYGNSITSDLWDGIEEATAPGLPVITVTESDGVIYTVQDRFLQKGTKHDTDTIWNVPLNILTTDSEGKPAINNVVLKDRSNSYAVDTRKPFKLNARTFGYYRVLYTPERLRQIGIEAIKSDSIFDVRDRLGLVQDAFALAGAQLASLSSALDLLTIFKDTREYYVWASVSTALEALATVWWENEKVTNLLNAFRRFLFKPIVSELGYQYSAEEHPDISLLRTCAIVNASKGKDEEVITELRARFKRFQTTQDRSMIPEELQESIYIAAVEYGGEEEYLTMKGIIENPNTPTEQIAAIKAMCSVNDTKLGASTIEYMSTKARDQDVMQFIWGLMKNLRMKRQYIKHLKENYDAIYEKFKDGFGISGVIQTFGLLTTKEDYEDTKAFFADGKDISRYALSVPQVLDSIQESIVYIENSTDDLLDWLESWKKGQ</sequence>